<feature type="region of interest" description="Disordered" evidence="3">
    <location>
        <begin position="1"/>
        <end position="27"/>
    </location>
</feature>
<dbReference type="GO" id="GO:0005794">
    <property type="term" value="C:Golgi apparatus"/>
    <property type="evidence" value="ECO:0007669"/>
    <property type="project" value="TreeGrafter"/>
</dbReference>
<dbReference type="PANTHER" id="PTHR45820:SF6">
    <property type="entry name" value="ZINC_CADMIUM RESISTANCE PROTEIN-LIKE"/>
    <property type="match status" value="1"/>
</dbReference>
<gene>
    <name evidence="7" type="primary">LOC117366039</name>
</gene>
<keyword evidence="4" id="KW-0812">Transmembrane</keyword>
<keyword evidence="6" id="KW-1185">Reference proteome</keyword>
<accession>A0A6P8S5B0</accession>
<dbReference type="GeneID" id="117366039"/>
<feature type="domain" description="Cation efflux protein cytoplasmic" evidence="5">
    <location>
        <begin position="268"/>
        <end position="312"/>
    </location>
</feature>
<dbReference type="KEGG" id="gsh:117366039"/>
<keyword evidence="4" id="KW-0472">Membrane</keyword>
<feature type="transmembrane region" description="Helical" evidence="4">
    <location>
        <begin position="230"/>
        <end position="254"/>
    </location>
</feature>
<protein>
    <submittedName>
        <fullName evidence="7">Zinc transporter 10-like isoform X1</fullName>
    </submittedName>
</protein>
<dbReference type="GO" id="GO:0016020">
    <property type="term" value="C:membrane"/>
    <property type="evidence" value="ECO:0007669"/>
    <property type="project" value="TreeGrafter"/>
</dbReference>
<evidence type="ECO:0000256" key="3">
    <source>
        <dbReference type="SAM" id="MobiDB-lite"/>
    </source>
</evidence>
<evidence type="ECO:0000256" key="2">
    <source>
        <dbReference type="ARBA" id="ARBA00022833"/>
    </source>
</evidence>
<dbReference type="AlphaFoldDB" id="A0A6P8S5B0"/>
<dbReference type="InParanoid" id="A0A6P8S5B0"/>
<dbReference type="GO" id="GO:0005385">
    <property type="term" value="F:zinc ion transmembrane transporter activity"/>
    <property type="evidence" value="ECO:0007669"/>
    <property type="project" value="TreeGrafter"/>
</dbReference>
<dbReference type="Proteomes" id="UP000515159">
    <property type="component" value="Chromosome 8"/>
</dbReference>
<dbReference type="GO" id="GO:0010312">
    <property type="term" value="P:detoxification of zinc ion"/>
    <property type="evidence" value="ECO:0007669"/>
    <property type="project" value="TreeGrafter"/>
</dbReference>
<dbReference type="OrthoDB" id="29444at2759"/>
<proteinExistence type="inferred from homology"/>
<evidence type="ECO:0000256" key="1">
    <source>
        <dbReference type="ARBA" id="ARBA00008873"/>
    </source>
</evidence>
<dbReference type="GO" id="GO:0019855">
    <property type="term" value="F:calcium channel inhibitor activity"/>
    <property type="evidence" value="ECO:0007669"/>
    <property type="project" value="TreeGrafter"/>
</dbReference>
<keyword evidence="4" id="KW-1133">Transmembrane helix</keyword>
<comment type="similarity">
    <text evidence="1">Belongs to the cation diffusion facilitator (CDF) transporter (TC 2.A.4) family. SLC30A subfamily.</text>
</comment>
<dbReference type="PANTHER" id="PTHR45820">
    <property type="entry name" value="FI23527P1"/>
    <property type="match status" value="1"/>
</dbReference>
<evidence type="ECO:0000256" key="4">
    <source>
        <dbReference type="SAM" id="Phobius"/>
    </source>
</evidence>
<dbReference type="GO" id="GO:0006882">
    <property type="term" value="P:intracellular zinc ion homeostasis"/>
    <property type="evidence" value="ECO:0007669"/>
    <property type="project" value="TreeGrafter"/>
</dbReference>
<dbReference type="Pfam" id="PF16916">
    <property type="entry name" value="ZT_dimer"/>
    <property type="match status" value="1"/>
</dbReference>
<keyword evidence="2" id="KW-0862">Zinc</keyword>
<feature type="transmembrane region" description="Helical" evidence="4">
    <location>
        <begin position="191"/>
        <end position="218"/>
    </location>
</feature>
<dbReference type="InterPro" id="IPR027470">
    <property type="entry name" value="Cation_efflux_CTD"/>
</dbReference>
<dbReference type="GO" id="GO:0005783">
    <property type="term" value="C:endoplasmic reticulum"/>
    <property type="evidence" value="ECO:0007669"/>
    <property type="project" value="TreeGrafter"/>
</dbReference>
<reference evidence="7" key="1">
    <citation type="submission" date="2025-08" db="UniProtKB">
        <authorList>
            <consortium name="RefSeq"/>
        </authorList>
    </citation>
    <scope>IDENTIFICATION</scope>
</reference>
<sequence length="401" mass="44816">MTLEDLVNRKDAKQKKNEEESRSDILQPKIQKHQILSKFQADFTDRVVKGGPATSQEDLTWNGQVEQCRSDENIIASEKEPELQVQLTEESQVSSFKDVKPGKVSLFPKVKVELVPTDAMRCHVDDSLSFDSLWKSKGGDENILLWTPCIQGTSEDQEQIWSFPTSEENMAGDDESDFGHERSPSAREDTLLHFVLWLLKSLLSPSLVLTNGLLYHFLDYECLHTGTCFLYLYLDPIFCLITVIVLVTAAFPLLKSSGYLLLQGVPAHMDVQKLEGTLKSLPELEGAHELHVWQLSGGNTIASVHIMCINLQVYTALEHKIQSIFYREGINTFTIQPEFLQSPGEGTSVTPALCSLSCGTACSKQLCCDRWRGTTSKTPHPIVASPSEASSKELIFSNIYT</sequence>
<feature type="compositionally biased region" description="Basic and acidic residues" evidence="3">
    <location>
        <begin position="1"/>
        <end position="23"/>
    </location>
</feature>
<dbReference type="RefSeq" id="XP_033812967.1">
    <property type="nucleotide sequence ID" value="XM_033957076.1"/>
</dbReference>
<name>A0A6P8S5B0_GEOSA</name>
<evidence type="ECO:0000259" key="5">
    <source>
        <dbReference type="Pfam" id="PF16916"/>
    </source>
</evidence>
<organism evidence="6 7">
    <name type="scientific">Geotrypetes seraphini</name>
    <name type="common">Gaboon caecilian</name>
    <name type="synonym">Caecilia seraphini</name>
    <dbReference type="NCBI Taxonomy" id="260995"/>
    <lineage>
        <taxon>Eukaryota</taxon>
        <taxon>Metazoa</taxon>
        <taxon>Chordata</taxon>
        <taxon>Craniata</taxon>
        <taxon>Vertebrata</taxon>
        <taxon>Euteleostomi</taxon>
        <taxon>Amphibia</taxon>
        <taxon>Gymnophiona</taxon>
        <taxon>Geotrypetes</taxon>
    </lineage>
</organism>
<evidence type="ECO:0000313" key="6">
    <source>
        <dbReference type="Proteomes" id="UP000515159"/>
    </source>
</evidence>
<evidence type="ECO:0000313" key="7">
    <source>
        <dbReference type="RefSeq" id="XP_033812967.1"/>
    </source>
</evidence>